<gene>
    <name evidence="1" type="ORF">PPNO1_LOCUS9794</name>
</gene>
<protein>
    <submittedName>
        <fullName evidence="1">Uncharacterized protein</fullName>
    </submittedName>
</protein>
<keyword evidence="2" id="KW-1185">Reference proteome</keyword>
<organism evidence="1 2">
    <name type="scientific">Parascedosporium putredinis</name>
    <dbReference type="NCBI Taxonomy" id="1442378"/>
    <lineage>
        <taxon>Eukaryota</taxon>
        <taxon>Fungi</taxon>
        <taxon>Dikarya</taxon>
        <taxon>Ascomycota</taxon>
        <taxon>Pezizomycotina</taxon>
        <taxon>Sordariomycetes</taxon>
        <taxon>Hypocreomycetidae</taxon>
        <taxon>Microascales</taxon>
        <taxon>Microascaceae</taxon>
        <taxon>Parascedosporium</taxon>
    </lineage>
</organism>
<comment type="caution">
    <text evidence="1">The sequence shown here is derived from an EMBL/GenBank/DDBJ whole genome shotgun (WGS) entry which is preliminary data.</text>
</comment>
<sequence length="253" mass="28622">MVLYILQPKGPRLEIIFHIKLADLDGVDKIIKESLAREISILFHPLSPDIFYLVFRAHLHRDRTRLKSTEIGYTRVLEFRGSSLTAIHQADVADLMKRHYQRLFPTDTPYKPIPFAELYENNGNSPLCLLSGGVAYYPDPASSDTKPGQRTLGKGTGTVPLLYFDTIQKKFRMESLSRPKKGWGEGAVRSFWNGRQYAEVVMEDGESWISSMGADAVNGEWKRAGPQPRFDINRNFLTCGDDVVPQDQGDTVD</sequence>
<evidence type="ECO:0000313" key="1">
    <source>
        <dbReference type="EMBL" id="CAI4220254.1"/>
    </source>
</evidence>
<evidence type="ECO:0000313" key="2">
    <source>
        <dbReference type="Proteomes" id="UP000838763"/>
    </source>
</evidence>
<reference evidence="1" key="1">
    <citation type="submission" date="2022-11" db="EMBL/GenBank/DDBJ databases">
        <authorList>
            <person name="Scott C."/>
            <person name="Bruce N."/>
        </authorList>
    </citation>
    <scope>NUCLEOTIDE SEQUENCE</scope>
</reference>
<dbReference type="EMBL" id="CALLCH030000021">
    <property type="protein sequence ID" value="CAI4220254.1"/>
    <property type="molecule type" value="Genomic_DNA"/>
</dbReference>
<dbReference type="Proteomes" id="UP000838763">
    <property type="component" value="Unassembled WGS sequence"/>
</dbReference>
<name>A0A9P1ME94_9PEZI</name>
<proteinExistence type="predicted"/>
<dbReference type="AlphaFoldDB" id="A0A9P1ME94"/>
<accession>A0A9P1ME94</accession>